<name>A0ABT3BL43_9RHOB</name>
<keyword evidence="1" id="KW-1133">Transmembrane helix</keyword>
<evidence type="ECO:0000313" key="4">
    <source>
        <dbReference type="Proteomes" id="UP001208690"/>
    </source>
</evidence>
<keyword evidence="1" id="KW-0472">Membrane</keyword>
<feature type="transmembrane region" description="Helical" evidence="1">
    <location>
        <begin position="347"/>
        <end position="373"/>
    </location>
</feature>
<evidence type="ECO:0000313" key="3">
    <source>
        <dbReference type="EMBL" id="MCV3274281.1"/>
    </source>
</evidence>
<feature type="domain" description="Acyltransferase 3" evidence="2">
    <location>
        <begin position="8"/>
        <end position="362"/>
    </location>
</feature>
<keyword evidence="1" id="KW-0812">Transmembrane</keyword>
<evidence type="ECO:0000259" key="2">
    <source>
        <dbReference type="Pfam" id="PF01757"/>
    </source>
</evidence>
<sequence>MSSPPRRNDVDTLRALVVLLLVPFHTARLFDAEVWHMKDLEAPYWAADFLIRSLNIAQMSLLFLLAGMSAAWALERRSGTAFIRERFARLIIPLLIGIFVLVAPQVLLERITPEAPLRMSPIDHEGGLSTFVVSYFRCCYPEANFSWHHLWFLPYLFAYCLPLALLAKAAPARPLANWMVEDPRRLFLPGLALIGLEAVLRPSFPSTHNLVWDWANHAHYGFLVLFGFWLGRNPELEAAIGSIRRTALILATSLVAIWFVALPVEVGGFGMIALPHSIRHVIRFAAEWCLLLSLLAYGRSVLGRSVPVLRAFVPIALPFYLFHQTIIVLLGWLWLDWSGAPLMKATTIASLATVLSILLAWAAAQFSVTRVATGLPFRDRQRRDARTTDAICRRWLARW</sequence>
<feature type="transmembrane region" description="Helical" evidence="1">
    <location>
        <begin position="86"/>
        <end position="108"/>
    </location>
</feature>
<comment type="caution">
    <text evidence="3">The sequence shown here is derived from an EMBL/GenBank/DDBJ whole genome shotgun (WGS) entry which is preliminary data.</text>
</comment>
<dbReference type="RefSeq" id="WP_263846488.1">
    <property type="nucleotide sequence ID" value="NZ_JALIEB010000035.1"/>
</dbReference>
<protein>
    <submittedName>
        <fullName evidence="3">Acyltransferase family protein</fullName>
    </submittedName>
</protein>
<feature type="transmembrane region" description="Helical" evidence="1">
    <location>
        <begin position="311"/>
        <end position="335"/>
    </location>
</feature>
<feature type="transmembrane region" description="Helical" evidence="1">
    <location>
        <begin position="12"/>
        <end position="30"/>
    </location>
</feature>
<evidence type="ECO:0000256" key="1">
    <source>
        <dbReference type="SAM" id="Phobius"/>
    </source>
</evidence>
<feature type="transmembrane region" description="Helical" evidence="1">
    <location>
        <begin position="281"/>
        <end position="299"/>
    </location>
</feature>
<dbReference type="PANTHER" id="PTHR36927">
    <property type="entry name" value="BLR4337 PROTEIN"/>
    <property type="match status" value="1"/>
</dbReference>
<dbReference type="Pfam" id="PF01757">
    <property type="entry name" value="Acyl_transf_3"/>
    <property type="match status" value="1"/>
</dbReference>
<keyword evidence="3" id="KW-0808">Transferase</keyword>
<accession>A0ABT3BL43</accession>
<gene>
    <name evidence="3" type="ORF">MUB52_22855</name>
</gene>
<dbReference type="GO" id="GO:0016746">
    <property type="term" value="F:acyltransferase activity"/>
    <property type="evidence" value="ECO:0007669"/>
    <property type="project" value="UniProtKB-KW"/>
</dbReference>
<reference evidence="3 4" key="1">
    <citation type="submission" date="2022-04" db="EMBL/GenBank/DDBJ databases">
        <title>Roseobacter sp. WL0113 is a bacterium isolated from neritic sediment.</title>
        <authorList>
            <person name="Wang L."/>
            <person name="He W."/>
            <person name="Zhang D.-F."/>
        </authorList>
    </citation>
    <scope>NUCLEOTIDE SEQUENCE [LARGE SCALE GENOMIC DNA]</scope>
    <source>
        <strain evidence="3 4">WL0113</strain>
    </source>
</reference>
<keyword evidence="4" id="KW-1185">Reference proteome</keyword>
<dbReference type="InterPro" id="IPR050623">
    <property type="entry name" value="Glucan_succinyl_AcylTrfase"/>
</dbReference>
<feature type="transmembrane region" description="Helical" evidence="1">
    <location>
        <begin position="243"/>
        <end position="261"/>
    </location>
</feature>
<keyword evidence="3" id="KW-0012">Acyltransferase</keyword>
<dbReference type="Proteomes" id="UP001208690">
    <property type="component" value="Unassembled WGS sequence"/>
</dbReference>
<dbReference type="PANTHER" id="PTHR36927:SF3">
    <property type="entry name" value="GLUCANS BIOSYNTHESIS PROTEIN C"/>
    <property type="match status" value="1"/>
</dbReference>
<feature type="transmembrane region" description="Helical" evidence="1">
    <location>
        <begin position="150"/>
        <end position="166"/>
    </location>
</feature>
<organism evidence="3 4">
    <name type="scientific">Roseobacter sinensis</name>
    <dbReference type="NCBI Taxonomy" id="2931391"/>
    <lineage>
        <taxon>Bacteria</taxon>
        <taxon>Pseudomonadati</taxon>
        <taxon>Pseudomonadota</taxon>
        <taxon>Alphaproteobacteria</taxon>
        <taxon>Rhodobacterales</taxon>
        <taxon>Roseobacteraceae</taxon>
        <taxon>Roseobacter</taxon>
    </lineage>
</organism>
<proteinExistence type="predicted"/>
<feature type="transmembrane region" description="Helical" evidence="1">
    <location>
        <begin position="50"/>
        <end position="74"/>
    </location>
</feature>
<dbReference type="InterPro" id="IPR002656">
    <property type="entry name" value="Acyl_transf_3_dom"/>
</dbReference>
<dbReference type="EMBL" id="JALIEB010000035">
    <property type="protein sequence ID" value="MCV3274281.1"/>
    <property type="molecule type" value="Genomic_DNA"/>
</dbReference>